<evidence type="ECO:0008006" key="3">
    <source>
        <dbReference type="Google" id="ProtNLM"/>
    </source>
</evidence>
<dbReference type="SUPFAM" id="SSF52047">
    <property type="entry name" value="RNI-like"/>
    <property type="match status" value="1"/>
</dbReference>
<evidence type="ECO:0000313" key="1">
    <source>
        <dbReference type="EMBL" id="KAG0286136.1"/>
    </source>
</evidence>
<comment type="caution">
    <text evidence="1">The sequence shown here is derived from an EMBL/GenBank/DDBJ whole genome shotgun (WGS) entry which is preliminary data.</text>
</comment>
<reference evidence="1 2" key="1">
    <citation type="journal article" date="2020" name="Fungal Divers.">
        <title>Resolving the Mortierellaceae phylogeny through synthesis of multi-gene phylogenetics and phylogenomics.</title>
        <authorList>
            <person name="Vandepol N."/>
            <person name="Liber J."/>
            <person name="Desiro A."/>
            <person name="Na H."/>
            <person name="Kennedy M."/>
            <person name="Barry K."/>
            <person name="Grigoriev I.V."/>
            <person name="Miller A.N."/>
            <person name="O'Donnell K."/>
            <person name="Stajich J.E."/>
            <person name="Bonito G."/>
        </authorList>
    </citation>
    <scope>NUCLEOTIDE SEQUENCE [LARGE SCALE GENOMIC DNA]</scope>
    <source>
        <strain evidence="1 2">AD045</strain>
    </source>
</reference>
<name>A0ABQ7JWA6_9FUNG</name>
<evidence type="ECO:0000313" key="2">
    <source>
        <dbReference type="Proteomes" id="UP001194696"/>
    </source>
</evidence>
<accession>A0ABQ7JWA6</accession>
<dbReference type="InterPro" id="IPR032675">
    <property type="entry name" value="LRR_dom_sf"/>
</dbReference>
<sequence length="261" mass="29625">MCLGQWSFDDARVKVGEDDLGEKEDLREYEPLPLLKEVRIINQSPNAYVRPYPLSWSRILARCINLETLIVTTIDQTWIPALESCSLLRNLEVEEAYGDTLRFLTAALRTGLPNLDSIYINDRLEDSTDDDKAAMLSAGRKGWRSISLQRAGPLTVKAILRHCSTLEMLSLRRATGLKSAHMVQVLSSSPRLKSFTTLGEDDYGDYSWANEDEGTHISANDFIDADFLSDSLKPWACEWTLKMLRAKIRHSKTRYYPDSST</sequence>
<gene>
    <name evidence="1" type="ORF">BGZ96_009739</name>
</gene>
<protein>
    <recommendedName>
        <fullName evidence="3">F-box domain-containing protein</fullName>
    </recommendedName>
</protein>
<dbReference type="EMBL" id="JAAAIM010000601">
    <property type="protein sequence ID" value="KAG0286136.1"/>
    <property type="molecule type" value="Genomic_DNA"/>
</dbReference>
<keyword evidence="2" id="KW-1185">Reference proteome</keyword>
<dbReference type="Proteomes" id="UP001194696">
    <property type="component" value="Unassembled WGS sequence"/>
</dbReference>
<organism evidence="1 2">
    <name type="scientific">Linnemannia gamsii</name>
    <dbReference type="NCBI Taxonomy" id="64522"/>
    <lineage>
        <taxon>Eukaryota</taxon>
        <taxon>Fungi</taxon>
        <taxon>Fungi incertae sedis</taxon>
        <taxon>Mucoromycota</taxon>
        <taxon>Mortierellomycotina</taxon>
        <taxon>Mortierellomycetes</taxon>
        <taxon>Mortierellales</taxon>
        <taxon>Mortierellaceae</taxon>
        <taxon>Linnemannia</taxon>
    </lineage>
</organism>
<dbReference type="Gene3D" id="3.80.10.10">
    <property type="entry name" value="Ribonuclease Inhibitor"/>
    <property type="match status" value="1"/>
</dbReference>
<proteinExistence type="predicted"/>